<sequence>MTGLELNACPCQNCGQHHPIIPGRYSSNCVVIGGRSHSPSTKRTPHVPSKLPPCESLTTILMPTTIREQAALFDQIWFWFLDMKHENDEVREGLAAAQRSKGSLKAKAPLLWLQWRRWDGLSGQTRNQENFEKLWKGFVVAEGQEGRQMPVAWLTLRGYEL</sequence>
<gene>
    <name evidence="1" type="ORF">OHC33_006565</name>
</gene>
<dbReference type="Proteomes" id="UP001316803">
    <property type="component" value="Unassembled WGS sequence"/>
</dbReference>
<proteinExistence type="predicted"/>
<dbReference type="AlphaFoldDB" id="A0AAN8I709"/>
<organism evidence="1 2">
    <name type="scientific">Knufia fluminis</name>
    <dbReference type="NCBI Taxonomy" id="191047"/>
    <lineage>
        <taxon>Eukaryota</taxon>
        <taxon>Fungi</taxon>
        <taxon>Dikarya</taxon>
        <taxon>Ascomycota</taxon>
        <taxon>Pezizomycotina</taxon>
        <taxon>Eurotiomycetes</taxon>
        <taxon>Chaetothyriomycetidae</taxon>
        <taxon>Chaetothyriales</taxon>
        <taxon>Trichomeriaceae</taxon>
        <taxon>Knufia</taxon>
    </lineage>
</organism>
<name>A0AAN8I709_9EURO</name>
<comment type="caution">
    <text evidence="1">The sequence shown here is derived from an EMBL/GenBank/DDBJ whole genome shotgun (WGS) entry which is preliminary data.</text>
</comment>
<protein>
    <submittedName>
        <fullName evidence="1">Uncharacterized protein</fullName>
    </submittedName>
</protein>
<dbReference type="EMBL" id="JAKLMC020000015">
    <property type="protein sequence ID" value="KAK5952521.1"/>
    <property type="molecule type" value="Genomic_DNA"/>
</dbReference>
<evidence type="ECO:0000313" key="1">
    <source>
        <dbReference type="EMBL" id="KAK5952521.1"/>
    </source>
</evidence>
<accession>A0AAN8I709</accession>
<keyword evidence="2" id="KW-1185">Reference proteome</keyword>
<reference evidence="1 2" key="1">
    <citation type="submission" date="2022-12" db="EMBL/GenBank/DDBJ databases">
        <title>Genomic features and morphological characterization of a novel Knufia sp. strain isolated from spacecraft assembly facility.</title>
        <authorList>
            <person name="Teixeira M."/>
            <person name="Chander A.M."/>
            <person name="Stajich J.E."/>
            <person name="Venkateswaran K."/>
        </authorList>
    </citation>
    <scope>NUCLEOTIDE SEQUENCE [LARGE SCALE GENOMIC DNA]</scope>
    <source>
        <strain evidence="1 2">FJI-L2-BK-P2</strain>
    </source>
</reference>
<evidence type="ECO:0000313" key="2">
    <source>
        <dbReference type="Proteomes" id="UP001316803"/>
    </source>
</evidence>